<accession>A0A392RP61</accession>
<feature type="non-terminal residue" evidence="2">
    <location>
        <position position="1"/>
    </location>
</feature>
<sequence>SERTEAGTIPPADQTNPNIDEATSNTPIGPASPITAEAQNDEDVEILASDERMISAEPLAMVRPPTAGTAVSFGSTQQ</sequence>
<dbReference type="EMBL" id="LXQA010251994">
    <property type="protein sequence ID" value="MCI38099.1"/>
    <property type="molecule type" value="Genomic_DNA"/>
</dbReference>
<proteinExistence type="predicted"/>
<evidence type="ECO:0000256" key="1">
    <source>
        <dbReference type="SAM" id="MobiDB-lite"/>
    </source>
</evidence>
<keyword evidence="3" id="KW-1185">Reference proteome</keyword>
<evidence type="ECO:0000313" key="3">
    <source>
        <dbReference type="Proteomes" id="UP000265520"/>
    </source>
</evidence>
<comment type="caution">
    <text evidence="2">The sequence shown here is derived from an EMBL/GenBank/DDBJ whole genome shotgun (WGS) entry which is preliminary data.</text>
</comment>
<protein>
    <submittedName>
        <fullName evidence="2">Uncharacterized protein</fullName>
    </submittedName>
</protein>
<reference evidence="2 3" key="1">
    <citation type="journal article" date="2018" name="Front. Plant Sci.">
        <title>Red Clover (Trifolium pratense) and Zigzag Clover (T. medium) - A Picture of Genomic Similarities and Differences.</title>
        <authorList>
            <person name="Dluhosova J."/>
            <person name="Istvanek J."/>
            <person name="Nedelnik J."/>
            <person name="Repkova J."/>
        </authorList>
    </citation>
    <scope>NUCLEOTIDE SEQUENCE [LARGE SCALE GENOMIC DNA]</scope>
    <source>
        <strain evidence="3">cv. 10/8</strain>
        <tissue evidence="2">Leaf</tissue>
    </source>
</reference>
<evidence type="ECO:0000313" key="2">
    <source>
        <dbReference type="EMBL" id="MCI38099.1"/>
    </source>
</evidence>
<feature type="compositionally biased region" description="Polar residues" evidence="1">
    <location>
        <begin position="13"/>
        <end position="27"/>
    </location>
</feature>
<organism evidence="2 3">
    <name type="scientific">Trifolium medium</name>
    <dbReference type="NCBI Taxonomy" id="97028"/>
    <lineage>
        <taxon>Eukaryota</taxon>
        <taxon>Viridiplantae</taxon>
        <taxon>Streptophyta</taxon>
        <taxon>Embryophyta</taxon>
        <taxon>Tracheophyta</taxon>
        <taxon>Spermatophyta</taxon>
        <taxon>Magnoliopsida</taxon>
        <taxon>eudicotyledons</taxon>
        <taxon>Gunneridae</taxon>
        <taxon>Pentapetalae</taxon>
        <taxon>rosids</taxon>
        <taxon>fabids</taxon>
        <taxon>Fabales</taxon>
        <taxon>Fabaceae</taxon>
        <taxon>Papilionoideae</taxon>
        <taxon>50 kb inversion clade</taxon>
        <taxon>NPAAA clade</taxon>
        <taxon>Hologalegina</taxon>
        <taxon>IRL clade</taxon>
        <taxon>Trifolieae</taxon>
        <taxon>Trifolium</taxon>
    </lineage>
</organism>
<name>A0A392RP61_9FABA</name>
<feature type="region of interest" description="Disordered" evidence="1">
    <location>
        <begin position="1"/>
        <end position="40"/>
    </location>
</feature>
<feature type="non-terminal residue" evidence="2">
    <location>
        <position position="78"/>
    </location>
</feature>
<dbReference type="AlphaFoldDB" id="A0A392RP61"/>
<dbReference type="Proteomes" id="UP000265520">
    <property type="component" value="Unassembled WGS sequence"/>
</dbReference>